<gene>
    <name evidence="3" type="ORF">ACFS1K_00055</name>
</gene>
<evidence type="ECO:0000313" key="3">
    <source>
        <dbReference type="EMBL" id="MFD2788145.1"/>
    </source>
</evidence>
<sequence>MPTTTTAWKLNAILLCGLFLLIGCGGSKNVSLEASGWNLIWEENFDKDNFLDPAKWNVIERNTADWGNYMSPNEDCIHIKDGKLYLRGIINPDQSKDTVPYLTGGVSTKGKFAYQYGKIEIKAKLESAQGAWPALWMLADQPKYGAYPRNGEIDLMERLSFEKQIYQTIHSYYTLELKQDSIPPRFTTVAVDPEKYNVYGMEWFPDKLVFTLNGKETFTYPKLEDVDPSQWPFDQPFYFMLDMQLGGSWVGEVAPKDLPVQMIIDWVKVYQ</sequence>
<keyword evidence="4" id="KW-1185">Reference proteome</keyword>
<dbReference type="CDD" id="cd08023">
    <property type="entry name" value="GH16_laminarinase_like"/>
    <property type="match status" value="1"/>
</dbReference>
<evidence type="ECO:0000259" key="2">
    <source>
        <dbReference type="PROSITE" id="PS51762"/>
    </source>
</evidence>
<dbReference type="EMBL" id="JBHUOK010000001">
    <property type="protein sequence ID" value="MFD2788145.1"/>
    <property type="molecule type" value="Genomic_DNA"/>
</dbReference>
<organism evidence="3 4">
    <name type="scientific">Arenibacter antarcticus</name>
    <dbReference type="NCBI Taxonomy" id="2040469"/>
    <lineage>
        <taxon>Bacteria</taxon>
        <taxon>Pseudomonadati</taxon>
        <taxon>Bacteroidota</taxon>
        <taxon>Flavobacteriia</taxon>
        <taxon>Flavobacteriales</taxon>
        <taxon>Flavobacteriaceae</taxon>
        <taxon>Arenibacter</taxon>
    </lineage>
</organism>
<accession>A0ABW5VA27</accession>
<dbReference type="SUPFAM" id="SSF49899">
    <property type="entry name" value="Concanavalin A-like lectins/glucanases"/>
    <property type="match status" value="1"/>
</dbReference>
<dbReference type="GO" id="GO:0016798">
    <property type="term" value="F:hydrolase activity, acting on glycosyl bonds"/>
    <property type="evidence" value="ECO:0007669"/>
    <property type="project" value="UniProtKB-KW"/>
</dbReference>
<keyword evidence="3" id="KW-0378">Hydrolase</keyword>
<evidence type="ECO:0000256" key="1">
    <source>
        <dbReference type="ARBA" id="ARBA00006865"/>
    </source>
</evidence>
<protein>
    <submittedName>
        <fullName evidence="3">Glycoside hydrolase family 16 protein</fullName>
        <ecNumber evidence="3">3.2.1.-</ecNumber>
    </submittedName>
</protein>
<dbReference type="Pfam" id="PF00722">
    <property type="entry name" value="Glyco_hydro_16"/>
    <property type="match status" value="1"/>
</dbReference>
<dbReference type="Proteomes" id="UP001597532">
    <property type="component" value="Unassembled WGS sequence"/>
</dbReference>
<proteinExistence type="inferred from homology"/>
<dbReference type="PROSITE" id="PS51762">
    <property type="entry name" value="GH16_2"/>
    <property type="match status" value="1"/>
</dbReference>
<feature type="domain" description="GH16" evidence="2">
    <location>
        <begin position="39"/>
        <end position="271"/>
    </location>
</feature>
<dbReference type="InterPro" id="IPR013320">
    <property type="entry name" value="ConA-like_dom_sf"/>
</dbReference>
<dbReference type="InterPro" id="IPR050546">
    <property type="entry name" value="Glycosyl_Hydrlase_16"/>
</dbReference>
<keyword evidence="3" id="KW-0326">Glycosidase</keyword>
<reference evidence="4" key="1">
    <citation type="journal article" date="2019" name="Int. J. Syst. Evol. Microbiol.">
        <title>The Global Catalogue of Microorganisms (GCM) 10K type strain sequencing project: providing services to taxonomists for standard genome sequencing and annotation.</title>
        <authorList>
            <consortium name="The Broad Institute Genomics Platform"/>
            <consortium name="The Broad Institute Genome Sequencing Center for Infectious Disease"/>
            <person name="Wu L."/>
            <person name="Ma J."/>
        </authorList>
    </citation>
    <scope>NUCLEOTIDE SEQUENCE [LARGE SCALE GENOMIC DNA]</scope>
    <source>
        <strain evidence="4">KCTC 52924</strain>
    </source>
</reference>
<dbReference type="Gene3D" id="2.60.120.200">
    <property type="match status" value="1"/>
</dbReference>
<dbReference type="EC" id="3.2.1.-" evidence="3"/>
<name>A0ABW5VA27_9FLAO</name>
<evidence type="ECO:0000313" key="4">
    <source>
        <dbReference type="Proteomes" id="UP001597532"/>
    </source>
</evidence>
<comment type="similarity">
    <text evidence="1">Belongs to the glycosyl hydrolase 16 family.</text>
</comment>
<dbReference type="RefSeq" id="WP_251807375.1">
    <property type="nucleotide sequence ID" value="NZ_CP166679.1"/>
</dbReference>
<dbReference type="PANTHER" id="PTHR10963">
    <property type="entry name" value="GLYCOSYL HYDROLASE-RELATED"/>
    <property type="match status" value="1"/>
</dbReference>
<dbReference type="InterPro" id="IPR000757">
    <property type="entry name" value="Beta-glucanase-like"/>
</dbReference>
<dbReference type="PANTHER" id="PTHR10963:SF55">
    <property type="entry name" value="GLYCOSIDE HYDROLASE FAMILY 16 PROTEIN"/>
    <property type="match status" value="1"/>
</dbReference>
<comment type="caution">
    <text evidence="3">The sequence shown here is derived from an EMBL/GenBank/DDBJ whole genome shotgun (WGS) entry which is preliminary data.</text>
</comment>